<accession>A0A7U2NRC8</accession>
<evidence type="ECO:0000313" key="3">
    <source>
        <dbReference type="Proteomes" id="UP000663193"/>
    </source>
</evidence>
<dbReference type="AlphaFoldDB" id="A0A7U2NRC8"/>
<feature type="domain" description="Retroviral polymerase SH3-like" evidence="1">
    <location>
        <begin position="85"/>
        <end position="135"/>
    </location>
</feature>
<organism evidence="2 3">
    <name type="scientific">Phaeosphaeria nodorum (strain SN15 / ATCC MYA-4574 / FGSC 10173)</name>
    <name type="common">Glume blotch fungus</name>
    <name type="synonym">Parastagonospora nodorum</name>
    <dbReference type="NCBI Taxonomy" id="321614"/>
    <lineage>
        <taxon>Eukaryota</taxon>
        <taxon>Fungi</taxon>
        <taxon>Dikarya</taxon>
        <taxon>Ascomycota</taxon>
        <taxon>Pezizomycotina</taxon>
        <taxon>Dothideomycetes</taxon>
        <taxon>Pleosporomycetidae</taxon>
        <taxon>Pleosporales</taxon>
        <taxon>Pleosporineae</taxon>
        <taxon>Phaeosphaeriaceae</taxon>
        <taxon>Parastagonospora</taxon>
    </lineage>
</organism>
<sequence>MVSQRPATASRLHACAPWSPLPHTCHSRCGRSPLAATYAAELLNHYSTTAVPDDKTPQPLLLEHTAAANPVPNFSTFRKFGDPGWIYIPRERRVRGEKFAPRATKMYFVGREGPRIYMMWDPTAKKVARSSSVTFASCDDLLDASIERATALLGHYESYLYRRQHRRRGRPTRMRGRMRGRTISSCRNRASAIILTASQQHHYR</sequence>
<keyword evidence="3" id="KW-1185">Reference proteome</keyword>
<dbReference type="Pfam" id="PF25597">
    <property type="entry name" value="SH3_retrovirus"/>
    <property type="match status" value="1"/>
</dbReference>
<dbReference type="EMBL" id="CP069045">
    <property type="protein sequence ID" value="QRD07755.1"/>
    <property type="molecule type" value="Genomic_DNA"/>
</dbReference>
<gene>
    <name evidence="2" type="ORF">JI435_161930</name>
</gene>
<dbReference type="InterPro" id="IPR057670">
    <property type="entry name" value="SH3_retrovirus"/>
</dbReference>
<evidence type="ECO:0000259" key="1">
    <source>
        <dbReference type="Pfam" id="PF25597"/>
    </source>
</evidence>
<proteinExistence type="predicted"/>
<dbReference type="VEuPathDB" id="FungiDB:JI435_161930"/>
<protein>
    <recommendedName>
        <fullName evidence="1">Retroviral polymerase SH3-like domain-containing protein</fullName>
    </recommendedName>
</protein>
<reference evidence="3" key="1">
    <citation type="journal article" date="2021" name="BMC Genomics">
        <title>Chromosome-level genome assembly and manually-curated proteome of model necrotroph Parastagonospora nodorum Sn15 reveals a genome-wide trove of candidate effector homologs, and redundancy of virulence-related functions within an accessory chromosome.</title>
        <authorList>
            <person name="Bertazzoni S."/>
            <person name="Jones D.A.B."/>
            <person name="Phan H.T."/>
            <person name="Tan K.-C."/>
            <person name="Hane J.K."/>
        </authorList>
    </citation>
    <scope>NUCLEOTIDE SEQUENCE [LARGE SCALE GENOMIC DNA]</scope>
    <source>
        <strain evidence="3">SN15 / ATCC MYA-4574 / FGSC 10173)</strain>
    </source>
</reference>
<evidence type="ECO:0000313" key="2">
    <source>
        <dbReference type="EMBL" id="QRD07755.1"/>
    </source>
</evidence>
<name>A0A7U2NRC8_PHANO</name>
<dbReference type="Proteomes" id="UP000663193">
    <property type="component" value="Chromosome 23"/>
</dbReference>
<dbReference type="OrthoDB" id="3943081at2759"/>